<dbReference type="PANTHER" id="PTHR33088:SF105">
    <property type="entry name" value="ESX-1 SECRETION-ASSOCIATED PROTEIN ESPE"/>
    <property type="match status" value="1"/>
</dbReference>
<comment type="caution">
    <text evidence="2">The sequence shown here is derived from an EMBL/GenBank/DDBJ whole genome shotgun (WGS) entry which is preliminary data.</text>
</comment>
<evidence type="ECO:0000313" key="2">
    <source>
        <dbReference type="EMBL" id="MFC0546763.1"/>
    </source>
</evidence>
<protein>
    <submittedName>
        <fullName evidence="2">Uncharacterized protein</fullName>
    </submittedName>
</protein>
<dbReference type="InterPro" id="IPR044659">
    <property type="entry name" value="PELPK1_2"/>
</dbReference>
<keyword evidence="1" id="KW-0732">Signal</keyword>
<organism evidence="2 3">
    <name type="scientific">Kutzneria chonburiensis</name>
    <dbReference type="NCBI Taxonomy" id="1483604"/>
    <lineage>
        <taxon>Bacteria</taxon>
        <taxon>Bacillati</taxon>
        <taxon>Actinomycetota</taxon>
        <taxon>Actinomycetes</taxon>
        <taxon>Pseudonocardiales</taxon>
        <taxon>Pseudonocardiaceae</taxon>
        <taxon>Kutzneria</taxon>
    </lineage>
</organism>
<sequence>MRRGIPVALLAGGVLAMTAGNAAAAPAPIGDPTGVADTALRLTDLVGHKGLPPLPFASQLELPAMPIGQSQRDLPAGLDNGSLSLSNVELNGQDLAHPGLPGLSAIPGLGADQRSLDPSQLAISGVPQLQQLPKLPGLPTAGLPVSVLPEVSTSRSLPNFSYSGFVPTGGLHSLTKVPDLANPTALTQADGPVELPAVPALPLGGEQRSLPGLNLLSALPIQGLLAGGLPVGRSLPGTDILGTLPVGGLLGGVAAERDLPGLPKLPLNLPGVPVGRELPGLNLLSALPIQGLLAGGLPVGRSLPGTDILGTLPVGGLLAGGLPVGRELPGLNLLSALPIQGLLAGGLPVGRELPGLNLLSALPIQGLLAGGLPVGRSLPGTDILGTLPVGGLLGGVAAERDLPGLPALPKLPLPGLGAERDLPALPGLESLSMVFGLVKATPVAALLANTPLSSVAGRDLPGLGSLPLAGLLGSAAPAMTDSDADTDADFTADSDARDLPGLPALPKLPLPGLGAQQRELPIVDSVLPKLPLAVPAVPGATISNFHGIPALGPSFATTMPANDSARTIVPGVPSTADVLGGVLGHAPRLPISGI</sequence>
<dbReference type="EMBL" id="JBHLUD010000013">
    <property type="protein sequence ID" value="MFC0546763.1"/>
    <property type="molecule type" value="Genomic_DNA"/>
</dbReference>
<evidence type="ECO:0000256" key="1">
    <source>
        <dbReference type="SAM" id="SignalP"/>
    </source>
</evidence>
<dbReference type="RefSeq" id="WP_273937012.1">
    <property type="nucleotide sequence ID" value="NZ_CP097263.1"/>
</dbReference>
<name>A0ABV6N2I2_9PSEU</name>
<feature type="chain" id="PRO_5045258268" evidence="1">
    <location>
        <begin position="25"/>
        <end position="594"/>
    </location>
</feature>
<reference evidence="2 3" key="1">
    <citation type="submission" date="2024-09" db="EMBL/GenBank/DDBJ databases">
        <authorList>
            <person name="Sun Q."/>
            <person name="Mori K."/>
        </authorList>
    </citation>
    <scope>NUCLEOTIDE SEQUENCE [LARGE SCALE GENOMIC DNA]</scope>
    <source>
        <strain evidence="2 3">TBRC 1432</strain>
    </source>
</reference>
<proteinExistence type="predicted"/>
<dbReference type="PANTHER" id="PTHR33088">
    <property type="entry name" value="MUCIN-2"/>
    <property type="match status" value="1"/>
</dbReference>
<feature type="signal peptide" evidence="1">
    <location>
        <begin position="1"/>
        <end position="24"/>
    </location>
</feature>
<evidence type="ECO:0000313" key="3">
    <source>
        <dbReference type="Proteomes" id="UP001589810"/>
    </source>
</evidence>
<gene>
    <name evidence="2" type="ORF">ACFFH7_35005</name>
</gene>
<keyword evidence="3" id="KW-1185">Reference proteome</keyword>
<dbReference type="Proteomes" id="UP001589810">
    <property type="component" value="Unassembled WGS sequence"/>
</dbReference>
<accession>A0ABV6N2I2</accession>